<evidence type="ECO:0000313" key="7">
    <source>
        <dbReference type="Proteomes" id="UP000593572"/>
    </source>
</evidence>
<name>A0A7J8NLC2_9ROSI</name>
<dbReference type="InterPro" id="IPR030184">
    <property type="entry name" value="WAT1-related"/>
</dbReference>
<accession>A0A7J8NLC2</accession>
<evidence type="ECO:0008006" key="8">
    <source>
        <dbReference type="Google" id="ProtNLM"/>
    </source>
</evidence>
<comment type="subcellular location">
    <subcellularLocation>
        <location evidence="1">Membrane</location>
        <topology evidence="1">Multi-pass membrane protein</topology>
    </subcellularLocation>
</comment>
<keyword evidence="3 5" id="KW-1133">Transmembrane helix</keyword>
<dbReference type="GO" id="GO:0022857">
    <property type="term" value="F:transmembrane transporter activity"/>
    <property type="evidence" value="ECO:0007669"/>
    <property type="project" value="InterPro"/>
</dbReference>
<evidence type="ECO:0000256" key="4">
    <source>
        <dbReference type="ARBA" id="ARBA00023136"/>
    </source>
</evidence>
<dbReference type="PANTHER" id="PTHR31218">
    <property type="entry name" value="WAT1-RELATED PROTEIN"/>
    <property type="match status" value="1"/>
</dbReference>
<gene>
    <name evidence="6" type="ORF">Golob_024273</name>
</gene>
<keyword evidence="7" id="KW-1185">Reference proteome</keyword>
<dbReference type="SUPFAM" id="SSF103481">
    <property type="entry name" value="Multidrug resistance efflux transporter EmrE"/>
    <property type="match status" value="1"/>
</dbReference>
<keyword evidence="2 5" id="KW-0812">Transmembrane</keyword>
<evidence type="ECO:0000256" key="2">
    <source>
        <dbReference type="ARBA" id="ARBA00022692"/>
    </source>
</evidence>
<protein>
    <recommendedName>
        <fullName evidence="8">WAT1-related protein</fullName>
    </recommendedName>
</protein>
<evidence type="ECO:0000256" key="1">
    <source>
        <dbReference type="ARBA" id="ARBA00004141"/>
    </source>
</evidence>
<evidence type="ECO:0000313" key="6">
    <source>
        <dbReference type="EMBL" id="MBA0577696.1"/>
    </source>
</evidence>
<keyword evidence="4 5" id="KW-0472">Membrane</keyword>
<reference evidence="6 7" key="1">
    <citation type="journal article" date="2019" name="Genome Biol. Evol.">
        <title>Insights into the evolution of the New World diploid cottons (Gossypium, subgenus Houzingenia) based on genome sequencing.</title>
        <authorList>
            <person name="Grover C.E."/>
            <person name="Arick M.A. 2nd"/>
            <person name="Thrash A."/>
            <person name="Conover J.L."/>
            <person name="Sanders W.S."/>
            <person name="Peterson D.G."/>
            <person name="Frelichowski J.E."/>
            <person name="Scheffler J.A."/>
            <person name="Scheffler B.E."/>
            <person name="Wendel J.F."/>
        </authorList>
    </citation>
    <scope>NUCLEOTIDE SEQUENCE [LARGE SCALE GENOMIC DNA]</scope>
    <source>
        <strain evidence="6">157</strain>
        <tissue evidence="6">Leaf</tissue>
    </source>
</reference>
<dbReference type="AlphaFoldDB" id="A0A7J8NLC2"/>
<proteinExistence type="predicted"/>
<dbReference type="EMBL" id="JABEZX010356828">
    <property type="protein sequence ID" value="MBA0577696.1"/>
    <property type="molecule type" value="Genomic_DNA"/>
</dbReference>
<dbReference type="InterPro" id="IPR037185">
    <property type="entry name" value="EmrE-like"/>
</dbReference>
<dbReference type="Proteomes" id="UP000593572">
    <property type="component" value="Unassembled WGS sequence"/>
</dbReference>
<feature type="transmembrane region" description="Helical" evidence="5">
    <location>
        <begin position="34"/>
        <end position="53"/>
    </location>
</feature>
<evidence type="ECO:0000256" key="5">
    <source>
        <dbReference type="SAM" id="Phobius"/>
    </source>
</evidence>
<evidence type="ECO:0000256" key="3">
    <source>
        <dbReference type="ARBA" id="ARBA00022989"/>
    </source>
</evidence>
<dbReference type="GO" id="GO:0016020">
    <property type="term" value="C:membrane"/>
    <property type="evidence" value="ECO:0007669"/>
    <property type="project" value="InterPro"/>
</dbReference>
<feature type="transmembrane region" description="Helical" evidence="5">
    <location>
        <begin position="7"/>
        <end position="28"/>
    </location>
</feature>
<organism evidence="6 7">
    <name type="scientific">Gossypium lobatum</name>
    <dbReference type="NCBI Taxonomy" id="34289"/>
    <lineage>
        <taxon>Eukaryota</taxon>
        <taxon>Viridiplantae</taxon>
        <taxon>Streptophyta</taxon>
        <taxon>Embryophyta</taxon>
        <taxon>Tracheophyta</taxon>
        <taxon>Spermatophyta</taxon>
        <taxon>Magnoliopsida</taxon>
        <taxon>eudicotyledons</taxon>
        <taxon>Gunneridae</taxon>
        <taxon>Pentapetalae</taxon>
        <taxon>rosids</taxon>
        <taxon>malvids</taxon>
        <taxon>Malvales</taxon>
        <taxon>Malvaceae</taxon>
        <taxon>Malvoideae</taxon>
        <taxon>Gossypium</taxon>
    </lineage>
</organism>
<sequence>MVIKKRGPVFATAFSPLMMIIVAIMGSFILAEKIFLGGVIGSILIVVGLYSVLWGKHKENKEREGEMEIEDEPIKPIQPNMLLVGDIEANQVLELQKNEANDKLSTLVLTMPMPESPIKHNSDHK</sequence>
<comment type="caution">
    <text evidence="6">The sequence shown here is derived from an EMBL/GenBank/DDBJ whole genome shotgun (WGS) entry which is preliminary data.</text>
</comment>